<keyword evidence="1" id="KW-0614">Plasmid</keyword>
<geneLocation type="plasmid" evidence="1 2">
    <name>p11801_5</name>
</geneLocation>
<evidence type="ECO:0000313" key="1">
    <source>
        <dbReference type="EMBL" id="WVS92271.1"/>
    </source>
</evidence>
<dbReference type="EMBL" id="CP143532">
    <property type="protein sequence ID" value="WVS92271.1"/>
    <property type="molecule type" value="Genomic_DNA"/>
</dbReference>
<gene>
    <name evidence="1" type="ORF">DOP62_14365</name>
</gene>
<reference evidence="1" key="1">
    <citation type="submission" date="2024-01" db="EMBL/GenBank/DDBJ databases">
        <title>De novo genome assembly and pan-genome analysis of the fast-growing Indian isolates of Synechococcus elongatus: Potential chassis for bioproduction.</title>
        <authorList>
            <person name="Jain V.S."/>
            <person name="Schubert M.G."/>
            <person name="Pritam P."/>
            <person name="Sarnaik A.P."/>
            <person name="Jaiswal D."/>
            <person name="Church G.M."/>
            <person name="Wangikar P."/>
        </authorList>
    </citation>
    <scope>NUCLEOTIDE SEQUENCE</scope>
    <source>
        <strain evidence="1">PCC 11801</strain>
    </source>
</reference>
<proteinExistence type="predicted"/>
<dbReference type="Proteomes" id="UP000267249">
    <property type="component" value="Plasmid p11801_5"/>
</dbReference>
<organism evidence="1 2">
    <name type="scientific">Synechococcus elongatus PCC 11801</name>
    <dbReference type="NCBI Taxonomy" id="2219813"/>
    <lineage>
        <taxon>Bacteria</taxon>
        <taxon>Bacillati</taxon>
        <taxon>Cyanobacteriota</taxon>
        <taxon>Cyanophyceae</taxon>
        <taxon>Synechococcales</taxon>
        <taxon>Synechococcaceae</taxon>
        <taxon>Synechococcus</taxon>
    </lineage>
</organism>
<accession>A0ACD5A3F9</accession>
<protein>
    <submittedName>
        <fullName evidence="1">Uncharacterized protein</fullName>
    </submittedName>
</protein>
<sequence>MRSVHAGADTLHVRVGMPNGCQPTQYALELFDEWERLKQDMKYGEPKPIVRLRKATLNTFELERNGCHPYRYKAISDEIGCIKVWNVEGWNEPAARNTFQLLIEFNSCFLLNKGPKAALKFCENLAAALFIGGRSHHSVKITRLDICTDIERDTEVHLDEFKKFKTRARLKRLYSDSTSETNINGLEPSPPQGDSKGGANSQPWSSIAPEQMVCRHFDYPSSVSFGSFSNPISARIYNKRLEARRPDKAHWEDVWRAAGARPDSQIFRTEFLLRGDFLKELELDGEQGFEEAHKAIASIPRLWAYCTRRWLVQAERHTKGANRGPELTEYWAAVTSSQPEAPTPVRMRRLRPVVEQLKAQIKGCVVTLTAALGRQGEYGPALDWYDEIGPWLLSSDFMQRFDRKQNQMGRADTNIKSNHCQPIRKTYMSAVSSFASMLKGQSLAPSPAT</sequence>
<evidence type="ECO:0000313" key="2">
    <source>
        <dbReference type="Proteomes" id="UP000267249"/>
    </source>
</evidence>
<name>A0ACD5A3F9_SYNEL</name>